<dbReference type="EMBL" id="MCFL01000019">
    <property type="protein sequence ID" value="ORZ36084.1"/>
    <property type="molecule type" value="Genomic_DNA"/>
</dbReference>
<feature type="transmembrane region" description="Helical" evidence="2">
    <location>
        <begin position="281"/>
        <end position="303"/>
    </location>
</feature>
<proteinExistence type="predicted"/>
<sequence>MASTSQQQCPSASLYDLVTKHWPAAISSSPVVSASGASESLLAQLVDLRNSFVEPNATWFKAHTFSGAIVFPLGSDLVSPLVQVSQPSSSSGSGSGSASDASSSTTNNGGRLRRRFPQGQIPGGGGGTGTGSAPQTTTVQARVPRQFVYIYHSEVVGVNYTPVNASAPPNTLIAKVSNPALVDPAHPCNTVTVPGQPFKQSLPADLAGSLIGCTKSPSSPAVSCFVLNIRPAPDCSIPRNCYGEPASIRSIMQVMARASSGMPTLGSTTPSDESSASRLPVYAWIALAAGVLVLVAATAFFIIRRKRASNVRRASSNSAYAKLTAATHAHSSSSSPGSASSQMLSPPAATAQPPSSSTQHKPLASVGQPQPPQLVVPAARRPPSHLLTPPAANTNLILTTQTLESSVSSPSPAHVPTVAADTLLHVDSTPVALPSHLATPLVRLLTSPSLNHVPTRAFVGLSGDLAAHLSLQDLVDGWVSVLDFARAVARARGLPLALVGQWVVGAIDGLARVAPADARASPRGMVEWYARLASDTRDVGLAAGGTPADAQFVRDVVVPTLAADAQSDQDRVKVAAAAIVAFVRIKSLRPFAVLTEASVGQLVDAKVAKVAEELGRASLARRAETGRVDERVRESVFPGVVDVVDGVVLAHVRVAV</sequence>
<organism evidence="3 4">
    <name type="scientific">Catenaria anguillulae PL171</name>
    <dbReference type="NCBI Taxonomy" id="765915"/>
    <lineage>
        <taxon>Eukaryota</taxon>
        <taxon>Fungi</taxon>
        <taxon>Fungi incertae sedis</taxon>
        <taxon>Blastocladiomycota</taxon>
        <taxon>Blastocladiomycetes</taxon>
        <taxon>Blastocladiales</taxon>
        <taxon>Catenariaceae</taxon>
        <taxon>Catenaria</taxon>
    </lineage>
</organism>
<accession>A0A1Y2HQ67</accession>
<evidence type="ECO:0000256" key="2">
    <source>
        <dbReference type="SAM" id="Phobius"/>
    </source>
</evidence>
<protein>
    <submittedName>
        <fullName evidence="3">Uncharacterized protein</fullName>
    </submittedName>
</protein>
<evidence type="ECO:0000313" key="4">
    <source>
        <dbReference type="Proteomes" id="UP000193411"/>
    </source>
</evidence>
<evidence type="ECO:0000313" key="3">
    <source>
        <dbReference type="EMBL" id="ORZ36084.1"/>
    </source>
</evidence>
<feature type="compositionally biased region" description="Low complexity" evidence="1">
    <location>
        <begin position="329"/>
        <end position="359"/>
    </location>
</feature>
<name>A0A1Y2HQ67_9FUNG</name>
<keyword evidence="4" id="KW-1185">Reference proteome</keyword>
<keyword evidence="2" id="KW-1133">Transmembrane helix</keyword>
<reference evidence="3 4" key="1">
    <citation type="submission" date="2016-07" db="EMBL/GenBank/DDBJ databases">
        <title>Pervasive Adenine N6-methylation of Active Genes in Fungi.</title>
        <authorList>
            <consortium name="DOE Joint Genome Institute"/>
            <person name="Mondo S.J."/>
            <person name="Dannebaum R.O."/>
            <person name="Kuo R.C."/>
            <person name="Labutti K."/>
            <person name="Haridas S."/>
            <person name="Kuo A."/>
            <person name="Salamov A."/>
            <person name="Ahrendt S.R."/>
            <person name="Lipzen A."/>
            <person name="Sullivan W."/>
            <person name="Andreopoulos W.B."/>
            <person name="Clum A."/>
            <person name="Lindquist E."/>
            <person name="Daum C."/>
            <person name="Ramamoorthy G.K."/>
            <person name="Gryganskyi A."/>
            <person name="Culley D."/>
            <person name="Magnuson J.K."/>
            <person name="James T.Y."/>
            <person name="O'Malley M.A."/>
            <person name="Stajich J.E."/>
            <person name="Spatafora J.W."/>
            <person name="Visel A."/>
            <person name="Grigoriev I.V."/>
        </authorList>
    </citation>
    <scope>NUCLEOTIDE SEQUENCE [LARGE SCALE GENOMIC DNA]</scope>
    <source>
        <strain evidence="3 4">PL171</strain>
    </source>
</reference>
<feature type="compositionally biased region" description="Low complexity" evidence="1">
    <location>
        <begin position="84"/>
        <end position="104"/>
    </location>
</feature>
<feature type="compositionally biased region" description="Gly residues" evidence="1">
    <location>
        <begin position="121"/>
        <end position="130"/>
    </location>
</feature>
<comment type="caution">
    <text evidence="3">The sequence shown here is derived from an EMBL/GenBank/DDBJ whole genome shotgun (WGS) entry which is preliminary data.</text>
</comment>
<keyword evidence="2" id="KW-0812">Transmembrane</keyword>
<feature type="region of interest" description="Disordered" evidence="1">
    <location>
        <begin position="84"/>
        <end position="137"/>
    </location>
</feature>
<dbReference type="Proteomes" id="UP000193411">
    <property type="component" value="Unassembled WGS sequence"/>
</dbReference>
<evidence type="ECO:0000256" key="1">
    <source>
        <dbReference type="SAM" id="MobiDB-lite"/>
    </source>
</evidence>
<dbReference type="AlphaFoldDB" id="A0A1Y2HQ67"/>
<gene>
    <name evidence="3" type="ORF">BCR44DRAFT_33936</name>
</gene>
<keyword evidence="2" id="KW-0472">Membrane</keyword>
<feature type="region of interest" description="Disordered" evidence="1">
    <location>
        <begin position="329"/>
        <end position="391"/>
    </location>
</feature>